<name>A0A2Z4Q8H7_9CAUD</name>
<organism evidence="1 2">
    <name type="scientific">Microbacterium phage RobsFeet</name>
    <dbReference type="NCBI Taxonomy" id="2201442"/>
    <lineage>
        <taxon>Viruses</taxon>
        <taxon>Duplodnaviria</taxon>
        <taxon>Heunggongvirae</taxon>
        <taxon>Uroviricota</taxon>
        <taxon>Caudoviricetes</taxon>
        <taxon>Hodgkinviridae</taxon>
        <taxon>Metamorphoovirus</taxon>
        <taxon>Metamorphoovirus robsfeet</taxon>
    </lineage>
</organism>
<reference evidence="1 2" key="1">
    <citation type="submission" date="2018-04" db="EMBL/GenBank/DDBJ databases">
        <authorList>
            <person name="Harrington T."/>
            <person name="Washburn E."/>
            <person name="Bricker J."/>
            <person name="McKinney A."/>
            <person name="Betsko A.J."/>
            <person name="Garlena R.A."/>
            <person name="Russell D.A."/>
            <person name="Pope W.A."/>
            <person name="Jacobs-Sera D."/>
            <person name="Hatfull G.F."/>
        </authorList>
    </citation>
    <scope>NUCLEOTIDE SEQUENCE [LARGE SCALE GENOMIC DNA]</scope>
</reference>
<dbReference type="GeneID" id="54993499"/>
<sequence>MTEYIAVDQRPSRPEPRRIDYERMNREWPKQKRALNRAVETGDATKVAAVCIDAVRVWDEVGAWPDDWSMFQRALDDVLPWNQQADLADVAYGRVKIEERA</sequence>
<evidence type="ECO:0000313" key="1">
    <source>
        <dbReference type="EMBL" id="AWY06089.1"/>
    </source>
</evidence>
<evidence type="ECO:0000313" key="2">
    <source>
        <dbReference type="Proteomes" id="UP000251296"/>
    </source>
</evidence>
<gene>
    <name evidence="1" type="primary">83</name>
    <name evidence="1" type="ORF">SEA_ROBSFEET_83</name>
</gene>
<dbReference type="Proteomes" id="UP000251296">
    <property type="component" value="Segment"/>
</dbReference>
<dbReference type="EMBL" id="MH271312">
    <property type="protein sequence ID" value="AWY06089.1"/>
    <property type="molecule type" value="Genomic_DNA"/>
</dbReference>
<accession>A0A2Z4Q8H7</accession>
<keyword evidence="2" id="KW-1185">Reference proteome</keyword>
<protein>
    <submittedName>
        <fullName evidence="1">Uncharacterized protein</fullName>
    </submittedName>
</protein>
<proteinExistence type="predicted"/>
<dbReference type="KEGG" id="vg:54993499"/>
<dbReference type="RefSeq" id="YP_009802947.1">
    <property type="nucleotide sequence ID" value="NC_047989.1"/>
</dbReference>